<keyword evidence="5" id="KW-1185">Reference proteome</keyword>
<evidence type="ECO:0000313" key="5">
    <source>
        <dbReference type="Proteomes" id="UP000549066"/>
    </source>
</evidence>
<dbReference type="NCBIfam" id="TIGR00177">
    <property type="entry name" value="molyb_syn"/>
    <property type="match status" value="1"/>
</dbReference>
<dbReference type="InterPro" id="IPR001453">
    <property type="entry name" value="MoaB/Mog_dom"/>
</dbReference>
<dbReference type="InterPro" id="IPR036425">
    <property type="entry name" value="MoaB/Mog-like_dom_sf"/>
</dbReference>
<dbReference type="PANTHER" id="PTHR43764">
    <property type="entry name" value="MOLYBDENUM COFACTOR BIOSYNTHESIS"/>
    <property type="match status" value="1"/>
</dbReference>
<accession>A0A852WXV5</accession>
<organism evidence="4 5">
    <name type="scientific">Agromyces hippuratus</name>
    <dbReference type="NCBI Taxonomy" id="286438"/>
    <lineage>
        <taxon>Bacteria</taxon>
        <taxon>Bacillati</taxon>
        <taxon>Actinomycetota</taxon>
        <taxon>Actinomycetes</taxon>
        <taxon>Micrococcales</taxon>
        <taxon>Microbacteriaceae</taxon>
        <taxon>Agromyces</taxon>
    </lineage>
</organism>
<evidence type="ECO:0000259" key="3">
    <source>
        <dbReference type="SMART" id="SM00852"/>
    </source>
</evidence>
<dbReference type="UniPathway" id="UPA00344"/>
<proteinExistence type="predicted"/>
<evidence type="ECO:0000256" key="2">
    <source>
        <dbReference type="ARBA" id="ARBA00023150"/>
    </source>
</evidence>
<dbReference type="InterPro" id="IPR051920">
    <property type="entry name" value="MPT_Adenylyltrnsfr/MoaC-Rel"/>
</dbReference>
<feature type="domain" description="MoaB/Mog" evidence="3">
    <location>
        <begin position="15"/>
        <end position="158"/>
    </location>
</feature>
<dbReference type="GO" id="GO:0006777">
    <property type="term" value="P:Mo-molybdopterin cofactor biosynthetic process"/>
    <property type="evidence" value="ECO:0007669"/>
    <property type="project" value="UniProtKB-KW"/>
</dbReference>
<evidence type="ECO:0000313" key="4">
    <source>
        <dbReference type="EMBL" id="NYG20743.1"/>
    </source>
</evidence>
<dbReference type="PROSITE" id="PS01078">
    <property type="entry name" value="MOCF_BIOSYNTHESIS_1"/>
    <property type="match status" value="1"/>
</dbReference>
<dbReference type="SUPFAM" id="SSF53218">
    <property type="entry name" value="Molybdenum cofactor biosynthesis proteins"/>
    <property type="match status" value="1"/>
</dbReference>
<dbReference type="SMART" id="SM00852">
    <property type="entry name" value="MoCF_biosynth"/>
    <property type="match status" value="1"/>
</dbReference>
<evidence type="ECO:0000256" key="1">
    <source>
        <dbReference type="ARBA" id="ARBA00005046"/>
    </source>
</evidence>
<dbReference type="PANTHER" id="PTHR43764:SF1">
    <property type="entry name" value="MOLYBDOPTERIN MOLYBDOTRANSFERASE"/>
    <property type="match status" value="1"/>
</dbReference>
<dbReference type="Pfam" id="PF00994">
    <property type="entry name" value="MoCF_biosynth"/>
    <property type="match status" value="1"/>
</dbReference>
<dbReference type="AlphaFoldDB" id="A0A852WXV5"/>
<keyword evidence="2" id="KW-0501">Molybdenum cofactor biosynthesis</keyword>
<dbReference type="InterPro" id="IPR008284">
    <property type="entry name" value="MoCF_biosynth_CS"/>
</dbReference>
<comment type="pathway">
    <text evidence="1">Cofactor biosynthesis; molybdopterin biosynthesis.</text>
</comment>
<dbReference type="EMBL" id="JACCFI010000001">
    <property type="protein sequence ID" value="NYG20743.1"/>
    <property type="molecule type" value="Genomic_DNA"/>
</dbReference>
<gene>
    <name evidence="4" type="ORF">BJY17_001490</name>
</gene>
<dbReference type="Gene3D" id="3.40.980.10">
    <property type="entry name" value="MoaB/Mog-like domain"/>
    <property type="match status" value="1"/>
</dbReference>
<dbReference type="RefSeq" id="WP_376865705.1">
    <property type="nucleotide sequence ID" value="NZ_JACCFI010000001.1"/>
</dbReference>
<dbReference type="Proteomes" id="UP000549066">
    <property type="component" value="Unassembled WGS sequence"/>
</dbReference>
<dbReference type="CDD" id="cd00886">
    <property type="entry name" value="MogA_MoaB"/>
    <property type="match status" value="1"/>
</dbReference>
<comment type="caution">
    <text evidence="4">The sequence shown here is derived from an EMBL/GenBank/DDBJ whole genome shotgun (WGS) entry which is preliminary data.</text>
</comment>
<sequence>MTPRTNPAERMPRAAVVIVASTRAAAGVADDRTGPAIVAWLAERDFDVVGPVVVADGLPVADALHRALAGRPSVIVTTGGTGVSPSDGTPEATAPLLDRELPGFMEELRRRGAVTTPTALLSRGLAGVAGSTLVVNLPGSPGGVRDGLGLLGEVLEHTLDQLAGGDHPA</sequence>
<name>A0A852WXV5_9MICO</name>
<protein>
    <submittedName>
        <fullName evidence="4">Molybdenum cofactor synthesis domain-containing protein</fullName>
    </submittedName>
</protein>
<reference evidence="4 5" key="1">
    <citation type="submission" date="2020-07" db="EMBL/GenBank/DDBJ databases">
        <title>Sequencing the genomes of 1000 actinobacteria strains.</title>
        <authorList>
            <person name="Klenk H.-P."/>
        </authorList>
    </citation>
    <scope>NUCLEOTIDE SEQUENCE [LARGE SCALE GENOMIC DNA]</scope>
    <source>
        <strain evidence="4 5">DSM 8598</strain>
    </source>
</reference>